<dbReference type="HAMAP" id="MF_01874">
    <property type="entry name" value="UPF0756"/>
    <property type="match status" value="1"/>
</dbReference>
<sequence>MSLQFNSITLLLVMLILLGVLGNNSSITISATILLLMQQTFLAKYIPFMEKHGVNIGIIILTIGVLSPIISGKVQLPNWTAFIHWKMFLAMAIGVLVAWFGGRGVNLMGAQPSLLTGLLLGTILGVAFLGGVPVGPLIAAGILSLFIGKTG</sequence>
<dbReference type="RefSeq" id="WP_078217538.1">
    <property type="nucleotide sequence ID" value="NZ_MUXZ01000004.1"/>
</dbReference>
<feature type="transmembrane region" description="Helical" evidence="5">
    <location>
        <begin position="83"/>
        <end position="102"/>
    </location>
</feature>
<evidence type="ECO:0000256" key="1">
    <source>
        <dbReference type="ARBA" id="ARBA00022475"/>
    </source>
</evidence>
<keyword evidence="1 5" id="KW-1003">Cell membrane</keyword>
<evidence type="ECO:0000313" key="6">
    <source>
        <dbReference type="EMBL" id="STO60437.1"/>
    </source>
</evidence>
<dbReference type="PANTHER" id="PTHR38452:SF1">
    <property type="entry name" value="UPF0756 MEMBRANE PROTEIN YEAL"/>
    <property type="match status" value="1"/>
</dbReference>
<dbReference type="AlphaFoldDB" id="A0A1V4B3M9"/>
<proteinExistence type="inferred from homology"/>
<dbReference type="InterPro" id="IPR007382">
    <property type="entry name" value="UPF0756_TM"/>
</dbReference>
<evidence type="ECO:0000313" key="7">
    <source>
        <dbReference type="EMBL" id="STO68660.1"/>
    </source>
</evidence>
<feature type="transmembrane region" description="Helical" evidence="5">
    <location>
        <begin position="54"/>
        <end position="71"/>
    </location>
</feature>
<dbReference type="GO" id="GO:0005886">
    <property type="term" value="C:plasma membrane"/>
    <property type="evidence" value="ECO:0007669"/>
    <property type="project" value="UniProtKB-SubCell"/>
</dbReference>
<dbReference type="Pfam" id="PF04284">
    <property type="entry name" value="DUF441"/>
    <property type="match status" value="1"/>
</dbReference>
<reference evidence="8 9" key="1">
    <citation type="submission" date="2018-06" db="EMBL/GenBank/DDBJ databases">
        <authorList>
            <consortium name="Pathogen Informatics"/>
            <person name="Doyle S."/>
        </authorList>
    </citation>
    <scope>NUCLEOTIDE SEQUENCE [LARGE SCALE GENOMIC DNA]</scope>
    <source>
        <strain evidence="6 8">NCTC1659</strain>
        <strain evidence="7 9">NCTC8540</strain>
    </source>
</reference>
<dbReference type="PANTHER" id="PTHR38452">
    <property type="entry name" value="UPF0756 MEMBRANE PROTEIN YEAL"/>
    <property type="match status" value="1"/>
</dbReference>
<organism evidence="6 8">
    <name type="scientific">Canicola haemoglobinophilus</name>
    <dbReference type="NCBI Taxonomy" id="733"/>
    <lineage>
        <taxon>Bacteria</taxon>
        <taxon>Pseudomonadati</taxon>
        <taxon>Pseudomonadota</taxon>
        <taxon>Gammaproteobacteria</taxon>
        <taxon>Pasteurellales</taxon>
        <taxon>Pasteurellaceae</taxon>
        <taxon>Canicola</taxon>
    </lineage>
</organism>
<feature type="transmembrane region" description="Helical" evidence="5">
    <location>
        <begin position="114"/>
        <end position="147"/>
    </location>
</feature>
<dbReference type="OrthoDB" id="80306at2"/>
<evidence type="ECO:0000313" key="8">
    <source>
        <dbReference type="Proteomes" id="UP000254329"/>
    </source>
</evidence>
<dbReference type="STRING" id="733.B0186_01080"/>
<keyword evidence="2 5" id="KW-0812">Transmembrane</keyword>
<evidence type="ECO:0000313" key="9">
    <source>
        <dbReference type="Proteomes" id="UP000254496"/>
    </source>
</evidence>
<name>A0A1V4B3M9_9PAST</name>
<keyword evidence="8" id="KW-1185">Reference proteome</keyword>
<comment type="caution">
    <text evidence="5">Lacks conserved residue(s) required for the propagation of feature annotation.</text>
</comment>
<evidence type="ECO:0000256" key="3">
    <source>
        <dbReference type="ARBA" id="ARBA00022989"/>
    </source>
</evidence>
<dbReference type="Proteomes" id="UP000254329">
    <property type="component" value="Unassembled WGS sequence"/>
</dbReference>
<evidence type="ECO:0000256" key="4">
    <source>
        <dbReference type="ARBA" id="ARBA00023136"/>
    </source>
</evidence>
<dbReference type="EMBL" id="UGHJ01000001">
    <property type="protein sequence ID" value="STO68660.1"/>
    <property type="molecule type" value="Genomic_DNA"/>
</dbReference>
<keyword evidence="4 5" id="KW-0472">Membrane</keyword>
<comment type="subcellular location">
    <subcellularLocation>
        <location evidence="5">Cell membrane</location>
        <topology evidence="5">Multi-pass membrane protein</topology>
    </subcellularLocation>
</comment>
<evidence type="ECO:0000256" key="2">
    <source>
        <dbReference type="ARBA" id="ARBA00022692"/>
    </source>
</evidence>
<dbReference type="Proteomes" id="UP000254496">
    <property type="component" value="Unassembled WGS sequence"/>
</dbReference>
<accession>A0A1V4B3M9</accession>
<dbReference type="EMBL" id="UGHF01000001">
    <property type="protein sequence ID" value="STO60437.1"/>
    <property type="molecule type" value="Genomic_DNA"/>
</dbReference>
<evidence type="ECO:0000256" key="5">
    <source>
        <dbReference type="HAMAP-Rule" id="MF_01874"/>
    </source>
</evidence>
<protein>
    <recommendedName>
        <fullName evidence="5">UPF0756 membrane protein NCTC1659_01726</fullName>
    </recommendedName>
</protein>
<comment type="similarity">
    <text evidence="5">Belongs to the UPF0756 family.</text>
</comment>
<gene>
    <name evidence="6" type="ORF">NCTC1659_01726</name>
    <name evidence="7" type="ORF">NCTC8540_01161</name>
</gene>
<keyword evidence="3 5" id="KW-1133">Transmembrane helix</keyword>